<dbReference type="PROSITE" id="PS51464">
    <property type="entry name" value="SIS"/>
    <property type="match status" value="1"/>
</dbReference>
<dbReference type="InterPro" id="IPR009057">
    <property type="entry name" value="Homeodomain-like_sf"/>
</dbReference>
<proteinExistence type="predicted"/>
<evidence type="ECO:0000256" key="3">
    <source>
        <dbReference type="ARBA" id="ARBA00023163"/>
    </source>
</evidence>
<sequence length="295" mass="33464">MLIAEKLQKMSLSHAEKMISEYMLQHPELLEKSTMKQIARVTYTHPSSMIRLAKKIGFSGWVGLRDAYLDENKYLHAQFKEVNANLPFHQNDSIQAIAQKIAVLEQTTIADTLSLLHHDQLQQAKEMLLSAETIKIFTSSANALMVQDFVLKMNRIKQRVTICTIHTEHIYEAFNSDSTTCAVVLSYTGDTKIVRGTLEVLKKKNVPIIGVTSIGSNLLSENADCVLNLTTRERLYSKIGTFSINTSIAYLFDVLYSCVFAAFYTQNLRHLIEIGRHADNRTSSLEIMRENFDKP</sequence>
<evidence type="ECO:0000259" key="4">
    <source>
        <dbReference type="PROSITE" id="PS51071"/>
    </source>
</evidence>
<dbReference type="CDD" id="cd05013">
    <property type="entry name" value="SIS_RpiR"/>
    <property type="match status" value="1"/>
</dbReference>
<reference evidence="6 7" key="1">
    <citation type="submission" date="2017-05" db="EMBL/GenBank/DDBJ databases">
        <title>Vagococcus spp. assemblies.</title>
        <authorList>
            <person name="Gulvik C.A."/>
        </authorList>
    </citation>
    <scope>NUCLEOTIDE SEQUENCE [LARGE SCALE GENOMIC DNA]</scope>
    <source>
        <strain evidence="6 7">DSM 24756</strain>
    </source>
</reference>
<keyword evidence="6" id="KW-0413">Isomerase</keyword>
<evidence type="ECO:0000313" key="6">
    <source>
        <dbReference type="EMBL" id="RSU06491.1"/>
    </source>
</evidence>
<keyword evidence="3" id="KW-0804">Transcription</keyword>
<dbReference type="GO" id="GO:0003700">
    <property type="term" value="F:DNA-binding transcription factor activity"/>
    <property type="evidence" value="ECO:0007669"/>
    <property type="project" value="InterPro"/>
</dbReference>
<keyword evidence="2" id="KW-0238">DNA-binding</keyword>
<dbReference type="GO" id="GO:0016853">
    <property type="term" value="F:isomerase activity"/>
    <property type="evidence" value="ECO:0007669"/>
    <property type="project" value="UniProtKB-KW"/>
</dbReference>
<evidence type="ECO:0000256" key="2">
    <source>
        <dbReference type="ARBA" id="ARBA00023125"/>
    </source>
</evidence>
<dbReference type="Pfam" id="PF01380">
    <property type="entry name" value="SIS"/>
    <property type="match status" value="1"/>
</dbReference>
<dbReference type="AlphaFoldDB" id="A0A430AFI8"/>
<dbReference type="GO" id="GO:0097367">
    <property type="term" value="F:carbohydrate derivative binding"/>
    <property type="evidence" value="ECO:0007669"/>
    <property type="project" value="InterPro"/>
</dbReference>
<name>A0A430AFI8_9ENTE</name>
<dbReference type="Gene3D" id="3.40.50.10490">
    <property type="entry name" value="Glucose-6-phosphate isomerase like protein, domain 1"/>
    <property type="match status" value="1"/>
</dbReference>
<dbReference type="GO" id="GO:1901135">
    <property type="term" value="P:carbohydrate derivative metabolic process"/>
    <property type="evidence" value="ECO:0007669"/>
    <property type="project" value="InterPro"/>
</dbReference>
<dbReference type="GO" id="GO:0003677">
    <property type="term" value="F:DNA binding"/>
    <property type="evidence" value="ECO:0007669"/>
    <property type="project" value="UniProtKB-KW"/>
</dbReference>
<evidence type="ECO:0000313" key="7">
    <source>
        <dbReference type="Proteomes" id="UP000288669"/>
    </source>
</evidence>
<feature type="domain" description="HTH rpiR-type" evidence="4">
    <location>
        <begin position="1"/>
        <end position="75"/>
    </location>
</feature>
<feature type="domain" description="SIS" evidence="5">
    <location>
        <begin position="124"/>
        <end position="257"/>
    </location>
</feature>
<dbReference type="SUPFAM" id="SSF46689">
    <property type="entry name" value="Homeodomain-like"/>
    <property type="match status" value="1"/>
</dbReference>
<keyword evidence="7" id="KW-1185">Reference proteome</keyword>
<dbReference type="Pfam" id="PF01418">
    <property type="entry name" value="HTH_6"/>
    <property type="match status" value="1"/>
</dbReference>
<evidence type="ECO:0000259" key="5">
    <source>
        <dbReference type="PROSITE" id="PS51464"/>
    </source>
</evidence>
<dbReference type="InterPro" id="IPR046348">
    <property type="entry name" value="SIS_dom_sf"/>
</dbReference>
<gene>
    <name evidence="6" type="ORF">CBF30_09565</name>
</gene>
<evidence type="ECO:0000256" key="1">
    <source>
        <dbReference type="ARBA" id="ARBA00023015"/>
    </source>
</evidence>
<accession>A0A430AFI8</accession>
<dbReference type="Proteomes" id="UP000288669">
    <property type="component" value="Unassembled WGS sequence"/>
</dbReference>
<dbReference type="PANTHER" id="PTHR30514:SF10">
    <property type="entry name" value="MURR_RPIR FAMILY TRANSCRIPTIONAL REGULATOR"/>
    <property type="match status" value="1"/>
</dbReference>
<dbReference type="PROSITE" id="PS51071">
    <property type="entry name" value="HTH_RPIR"/>
    <property type="match status" value="1"/>
</dbReference>
<dbReference type="RefSeq" id="WP_126825861.1">
    <property type="nucleotide sequence ID" value="NZ_JBHLWU010000001.1"/>
</dbReference>
<dbReference type="InterPro" id="IPR000281">
    <property type="entry name" value="HTH_RpiR"/>
</dbReference>
<organism evidence="6 7">
    <name type="scientific">Vagococcus entomophilus</name>
    <dbReference type="NCBI Taxonomy" id="1160095"/>
    <lineage>
        <taxon>Bacteria</taxon>
        <taxon>Bacillati</taxon>
        <taxon>Bacillota</taxon>
        <taxon>Bacilli</taxon>
        <taxon>Lactobacillales</taxon>
        <taxon>Enterococcaceae</taxon>
        <taxon>Vagococcus</taxon>
    </lineage>
</organism>
<dbReference type="InterPro" id="IPR035472">
    <property type="entry name" value="RpiR-like_SIS"/>
</dbReference>
<comment type="caution">
    <text evidence="6">The sequence shown here is derived from an EMBL/GenBank/DDBJ whole genome shotgun (WGS) entry which is preliminary data.</text>
</comment>
<dbReference type="InterPro" id="IPR001347">
    <property type="entry name" value="SIS_dom"/>
</dbReference>
<dbReference type="OrthoDB" id="3684496at2"/>
<dbReference type="EMBL" id="NGJZ01000003">
    <property type="protein sequence ID" value="RSU06491.1"/>
    <property type="molecule type" value="Genomic_DNA"/>
</dbReference>
<dbReference type="PANTHER" id="PTHR30514">
    <property type="entry name" value="GLUCOKINASE"/>
    <property type="match status" value="1"/>
</dbReference>
<keyword evidence="1" id="KW-0805">Transcription regulation</keyword>
<dbReference type="InterPro" id="IPR036388">
    <property type="entry name" value="WH-like_DNA-bd_sf"/>
</dbReference>
<dbReference type="InterPro" id="IPR047640">
    <property type="entry name" value="RpiR-like"/>
</dbReference>
<dbReference type="SUPFAM" id="SSF53697">
    <property type="entry name" value="SIS domain"/>
    <property type="match status" value="1"/>
</dbReference>
<dbReference type="Gene3D" id="1.10.10.10">
    <property type="entry name" value="Winged helix-like DNA-binding domain superfamily/Winged helix DNA-binding domain"/>
    <property type="match status" value="1"/>
</dbReference>
<protein>
    <submittedName>
        <fullName evidence="6">Sugar isomerase</fullName>
    </submittedName>
</protein>